<name>A0A4R1B096_9BACI</name>
<evidence type="ECO:0008006" key="3">
    <source>
        <dbReference type="Google" id="ProtNLM"/>
    </source>
</evidence>
<dbReference type="RefSeq" id="WP_057760962.1">
    <property type="nucleotide sequence ID" value="NZ_CP183326.1"/>
</dbReference>
<evidence type="ECO:0000313" key="2">
    <source>
        <dbReference type="Proteomes" id="UP000293846"/>
    </source>
</evidence>
<evidence type="ECO:0000313" key="1">
    <source>
        <dbReference type="EMBL" id="TCJ05744.1"/>
    </source>
</evidence>
<organism evidence="1 2">
    <name type="scientific">Cytobacillus praedii</name>
    <dbReference type="NCBI Taxonomy" id="1742358"/>
    <lineage>
        <taxon>Bacteria</taxon>
        <taxon>Bacillati</taxon>
        <taxon>Bacillota</taxon>
        <taxon>Bacilli</taxon>
        <taxon>Bacillales</taxon>
        <taxon>Bacillaceae</taxon>
        <taxon>Cytobacillus</taxon>
    </lineage>
</organism>
<accession>A0A4R1B096</accession>
<protein>
    <recommendedName>
        <fullName evidence="3">YcxB family protein</fullName>
    </recommendedName>
</protein>
<reference evidence="1 2" key="1">
    <citation type="submission" date="2019-03" db="EMBL/GenBank/DDBJ databases">
        <authorList>
            <person name="Jensen L."/>
            <person name="Storgaard J."/>
            <person name="Sulaj E."/>
            <person name="Schramm A."/>
            <person name="Marshall I.P.G."/>
        </authorList>
    </citation>
    <scope>NUCLEOTIDE SEQUENCE [LARGE SCALE GENOMIC DNA]</scope>
    <source>
        <strain evidence="1 2">2017H2G3</strain>
    </source>
</reference>
<comment type="caution">
    <text evidence="1">The sequence shown here is derived from an EMBL/GenBank/DDBJ whole genome shotgun (WGS) entry which is preliminary data.</text>
</comment>
<dbReference type="Proteomes" id="UP000293846">
    <property type="component" value="Unassembled WGS sequence"/>
</dbReference>
<keyword evidence="2" id="KW-1185">Reference proteome</keyword>
<proteinExistence type="predicted"/>
<dbReference type="EMBL" id="SJTH01000003">
    <property type="protein sequence ID" value="TCJ05744.1"/>
    <property type="molecule type" value="Genomic_DNA"/>
</dbReference>
<dbReference type="STRING" id="1742358.GCA_001439605_03388"/>
<gene>
    <name evidence="1" type="ORF">E0Y62_03470</name>
</gene>
<dbReference type="OrthoDB" id="2691759at2"/>
<sequence>MKIIAALPYMVVSRSIDWNKQHFIEREEKLILAEDKITSHINEFTLEEIWDISFRASSSEYGFFYLHTNQGLFSYRVKTEPSEFMNKYQEMKKRVKKYE</sequence>
<dbReference type="AlphaFoldDB" id="A0A4R1B096"/>